<gene>
    <name evidence="2" type="ORF">CRE_08205</name>
</gene>
<dbReference type="InParanoid" id="E3M318"/>
<proteinExistence type="predicted"/>
<name>E3M318_CAERE</name>
<keyword evidence="3" id="KW-1185">Reference proteome</keyword>
<protein>
    <recommendedName>
        <fullName evidence="1">F-box domain-containing protein</fullName>
    </recommendedName>
</protein>
<sequence>MHPLRLYNFPYVVQREIMDSMDLQSIFLLSICSKRMNNLIVSVEKARFNKIKYILYKMNLGASIEAVNYDHTSEVILTMDTTMVLGIYKKKKLYISDTLIESKWYTARRTKTAFADEVFESVQRHSYGLFGDNKECKLDINIYAYGFRLPKLKNVSESNIHIVPSVDGKTLDDYCSASPNKDFINLYGVKLRKLKGNSKLYDINCIHTFDDKSKLVPNLLRKFGGRHAFMRTSKLDHRDVIQFLKKWKSNESFKKLEILQITLRDNSDSEPMNPVEIQNAIAIKMLSESVNSPVYNCKTRINLNPDKSRVVSFNSHQYIVREHDNRVASVVNTEREFSIGVWNLTEEQFLEKFDENN</sequence>
<organism evidence="3">
    <name type="scientific">Caenorhabditis remanei</name>
    <name type="common">Caenorhabditis vulgaris</name>
    <dbReference type="NCBI Taxonomy" id="31234"/>
    <lineage>
        <taxon>Eukaryota</taxon>
        <taxon>Metazoa</taxon>
        <taxon>Ecdysozoa</taxon>
        <taxon>Nematoda</taxon>
        <taxon>Chromadorea</taxon>
        <taxon>Rhabditida</taxon>
        <taxon>Rhabditina</taxon>
        <taxon>Rhabditomorpha</taxon>
        <taxon>Rhabditoidea</taxon>
        <taxon>Rhabditidae</taxon>
        <taxon>Peloderinae</taxon>
        <taxon>Caenorhabditis</taxon>
    </lineage>
</organism>
<dbReference type="HOGENOM" id="CLU_040220_3_1_1"/>
<dbReference type="Pfam" id="PF00646">
    <property type="entry name" value="F-box"/>
    <property type="match status" value="1"/>
</dbReference>
<dbReference type="Proteomes" id="UP000008281">
    <property type="component" value="Unassembled WGS sequence"/>
</dbReference>
<dbReference type="PANTHER" id="PTHR21503">
    <property type="entry name" value="F-BOX-CONTAINING HYPOTHETICAL PROTEIN C.ELEGANS"/>
    <property type="match status" value="1"/>
</dbReference>
<accession>E3M318</accession>
<evidence type="ECO:0000313" key="3">
    <source>
        <dbReference type="Proteomes" id="UP000008281"/>
    </source>
</evidence>
<feature type="domain" description="F-box" evidence="1">
    <location>
        <begin position="3"/>
        <end position="51"/>
    </location>
</feature>
<evidence type="ECO:0000259" key="1">
    <source>
        <dbReference type="PROSITE" id="PS50181"/>
    </source>
</evidence>
<dbReference type="PROSITE" id="PS50181">
    <property type="entry name" value="FBOX"/>
    <property type="match status" value="1"/>
</dbReference>
<dbReference type="EMBL" id="DS268423">
    <property type="protein sequence ID" value="EFO90495.1"/>
    <property type="molecule type" value="Genomic_DNA"/>
</dbReference>
<reference evidence="2" key="1">
    <citation type="submission" date="2007-07" db="EMBL/GenBank/DDBJ databases">
        <title>PCAP assembly of the Caenorhabditis remanei genome.</title>
        <authorList>
            <consortium name="The Caenorhabditis remanei Sequencing Consortium"/>
            <person name="Wilson R.K."/>
        </authorList>
    </citation>
    <scope>NUCLEOTIDE SEQUENCE [LARGE SCALE GENOMIC DNA]</scope>
    <source>
        <strain evidence="2">PB4641</strain>
    </source>
</reference>
<dbReference type="PANTHER" id="PTHR21503:SF8">
    <property type="entry name" value="F-BOX ASSOCIATED DOMAIN-CONTAINING PROTEIN-RELATED"/>
    <property type="match status" value="1"/>
</dbReference>
<evidence type="ECO:0000313" key="2">
    <source>
        <dbReference type="EMBL" id="EFO90495.1"/>
    </source>
</evidence>
<dbReference type="InterPro" id="IPR001810">
    <property type="entry name" value="F-box_dom"/>
</dbReference>
<dbReference type="AlphaFoldDB" id="E3M318"/>
<dbReference type="OMA" id="DINCIHT"/>